<sequence>MAAIILLLCSLASLVSISSAETCSNYSFPSNQVFGSCLDLPVLQASLHWNYSRLTTKVQIAYRATQIPKGWIAWALNPMGRSMIGSQALVAFRHFNGSMIAYSTSITSYNPSMLPSELGIPVSDISAEYVDRQMIIFGVLGPLGNQTSFIHVWQSGSTVVENIPQVHPLSGQNVESLGLINFLSS</sequence>
<dbReference type="CDD" id="cd09629">
    <property type="entry name" value="DOMON_CIL1_like"/>
    <property type="match status" value="1"/>
</dbReference>
<dbReference type="EMBL" id="JBBPBN010000022">
    <property type="protein sequence ID" value="KAK9013255.1"/>
    <property type="molecule type" value="Genomic_DNA"/>
</dbReference>
<proteinExistence type="predicted"/>
<evidence type="ECO:0000259" key="7">
    <source>
        <dbReference type="PROSITE" id="PS50836"/>
    </source>
</evidence>
<evidence type="ECO:0000256" key="4">
    <source>
        <dbReference type="ARBA" id="ARBA00022982"/>
    </source>
</evidence>
<evidence type="ECO:0000256" key="5">
    <source>
        <dbReference type="ARBA" id="ARBA00023136"/>
    </source>
</evidence>
<accession>A0ABR2RJX9</accession>
<keyword evidence="3 6" id="KW-0732">Signal</keyword>
<dbReference type="Pfam" id="PF04526">
    <property type="entry name" value="DUF568"/>
    <property type="match status" value="1"/>
</dbReference>
<evidence type="ECO:0000313" key="8">
    <source>
        <dbReference type="EMBL" id="KAK9013255.1"/>
    </source>
</evidence>
<evidence type="ECO:0000256" key="6">
    <source>
        <dbReference type="SAM" id="SignalP"/>
    </source>
</evidence>
<comment type="caution">
    <text evidence="8">The sequence shown here is derived from an EMBL/GenBank/DDBJ whole genome shotgun (WGS) entry which is preliminary data.</text>
</comment>
<evidence type="ECO:0000256" key="2">
    <source>
        <dbReference type="ARBA" id="ARBA00022448"/>
    </source>
</evidence>
<organism evidence="8 9">
    <name type="scientific">Hibiscus sabdariffa</name>
    <name type="common">roselle</name>
    <dbReference type="NCBI Taxonomy" id="183260"/>
    <lineage>
        <taxon>Eukaryota</taxon>
        <taxon>Viridiplantae</taxon>
        <taxon>Streptophyta</taxon>
        <taxon>Embryophyta</taxon>
        <taxon>Tracheophyta</taxon>
        <taxon>Spermatophyta</taxon>
        <taxon>Magnoliopsida</taxon>
        <taxon>eudicotyledons</taxon>
        <taxon>Gunneridae</taxon>
        <taxon>Pentapetalae</taxon>
        <taxon>rosids</taxon>
        <taxon>malvids</taxon>
        <taxon>Malvales</taxon>
        <taxon>Malvaceae</taxon>
        <taxon>Malvoideae</taxon>
        <taxon>Hibiscus</taxon>
    </lineage>
</organism>
<dbReference type="InterPro" id="IPR005018">
    <property type="entry name" value="DOMON_domain"/>
</dbReference>
<dbReference type="InterPro" id="IPR045265">
    <property type="entry name" value="AIR12_DOMON"/>
</dbReference>
<evidence type="ECO:0000256" key="3">
    <source>
        <dbReference type="ARBA" id="ARBA00022729"/>
    </source>
</evidence>
<name>A0ABR2RJX9_9ROSI</name>
<evidence type="ECO:0000256" key="1">
    <source>
        <dbReference type="ARBA" id="ARBA00004370"/>
    </source>
</evidence>
<feature type="domain" description="DOMON" evidence="7">
    <location>
        <begin position="43"/>
        <end position="156"/>
    </location>
</feature>
<keyword evidence="4" id="KW-0249">Electron transport</keyword>
<keyword evidence="2" id="KW-0813">Transport</keyword>
<keyword evidence="9" id="KW-1185">Reference proteome</keyword>
<dbReference type="PANTHER" id="PTHR23130:SF159">
    <property type="entry name" value="OS08G0335600 PROTEIN"/>
    <property type="match status" value="1"/>
</dbReference>
<keyword evidence="5" id="KW-0472">Membrane</keyword>
<feature type="chain" id="PRO_5045602261" description="DOMON domain-containing protein" evidence="6">
    <location>
        <begin position="21"/>
        <end position="185"/>
    </location>
</feature>
<comment type="subcellular location">
    <subcellularLocation>
        <location evidence="1">Membrane</location>
    </subcellularLocation>
</comment>
<dbReference type="PROSITE" id="PS50836">
    <property type="entry name" value="DOMON"/>
    <property type="match status" value="1"/>
</dbReference>
<gene>
    <name evidence="8" type="ORF">V6N11_041271</name>
</gene>
<dbReference type="Proteomes" id="UP001396334">
    <property type="component" value="Unassembled WGS sequence"/>
</dbReference>
<evidence type="ECO:0000313" key="9">
    <source>
        <dbReference type="Proteomes" id="UP001396334"/>
    </source>
</evidence>
<reference evidence="8 9" key="1">
    <citation type="journal article" date="2024" name="G3 (Bethesda)">
        <title>Genome assembly of Hibiscus sabdariffa L. provides insights into metabolisms of medicinal natural products.</title>
        <authorList>
            <person name="Kim T."/>
        </authorList>
    </citation>
    <scope>NUCLEOTIDE SEQUENCE [LARGE SCALE GENOMIC DNA]</scope>
    <source>
        <strain evidence="8">TK-2024</strain>
        <tissue evidence="8">Old leaves</tissue>
    </source>
</reference>
<dbReference type="PANTHER" id="PTHR23130">
    <property type="entry name" value="CYTOCHROME B561 AND DOMON DOMAIN-CONTAINING PROTEIN"/>
    <property type="match status" value="1"/>
</dbReference>
<protein>
    <recommendedName>
        <fullName evidence="7">DOMON domain-containing protein</fullName>
    </recommendedName>
</protein>
<feature type="signal peptide" evidence="6">
    <location>
        <begin position="1"/>
        <end position="20"/>
    </location>
</feature>